<dbReference type="AlphaFoldDB" id="A0A2K2U516"/>
<comment type="caution">
    <text evidence="3">The sequence shown here is derived from an EMBL/GenBank/DDBJ whole genome shotgun (WGS) entry which is preliminary data.</text>
</comment>
<evidence type="ECO:0000313" key="3">
    <source>
        <dbReference type="EMBL" id="PNV65332.1"/>
    </source>
</evidence>
<dbReference type="InterPro" id="IPR002347">
    <property type="entry name" value="SDR_fam"/>
</dbReference>
<reference evidence="3 4" key="1">
    <citation type="journal article" date="2018" name="Int. J. Syst. Evol. Microbiol.">
        <title>Rubneribacter badeniensis gen. nov., sp. nov. and Enteroscipio rubneri gen. nov., sp. nov., new members of the Eggerthellaceae isolated from human faeces.</title>
        <authorList>
            <person name="Danylec N."/>
            <person name="Gobl A."/>
            <person name="Stoll D.A."/>
            <person name="Hetzer B."/>
            <person name="Kulling S.E."/>
            <person name="Huch M."/>
        </authorList>
    </citation>
    <scope>NUCLEOTIDE SEQUENCE [LARGE SCALE GENOMIC DNA]</scope>
    <source>
        <strain evidence="3 4">ResAG-85</strain>
    </source>
</reference>
<organism evidence="3 4">
    <name type="scientific">Rubneribacter badeniensis</name>
    <dbReference type="NCBI Taxonomy" id="2070688"/>
    <lineage>
        <taxon>Bacteria</taxon>
        <taxon>Bacillati</taxon>
        <taxon>Actinomycetota</taxon>
        <taxon>Coriobacteriia</taxon>
        <taxon>Eggerthellales</taxon>
        <taxon>Eggerthellaceae</taxon>
        <taxon>Rubneribacter</taxon>
    </lineage>
</organism>
<name>A0A2K2U516_9ACTN</name>
<dbReference type="PRINTS" id="PR00081">
    <property type="entry name" value="GDHRDH"/>
</dbReference>
<sequence>MGIYVITGASSGIGAKTAEVLRERGHEVVNIDLNGGDITANLATKEGRASALAALHKRYPDGIDAMICNAGVSGGKVPISLIISLNYFGATEMARGVFDLLEKRGGSCTVTSSNSIAQGAARMDVAGMLNNQADEDRILALVKDVDPAVGHVYYASTKYALARWVRRMSPEWGSRGVRLNAVAPGNVRTAMTANMLPEQRAAMEAIPVPTHFGEEPLMEPIEVANAIAFIASPEACGINGVVLFVDGGTDALLNSEKVY</sequence>
<evidence type="ECO:0000256" key="2">
    <source>
        <dbReference type="ARBA" id="ARBA00023002"/>
    </source>
</evidence>
<dbReference type="SUPFAM" id="SSF51735">
    <property type="entry name" value="NAD(P)-binding Rossmann-fold domains"/>
    <property type="match status" value="1"/>
</dbReference>
<keyword evidence="2" id="KW-0560">Oxidoreductase</keyword>
<evidence type="ECO:0000313" key="4">
    <source>
        <dbReference type="Proteomes" id="UP000236488"/>
    </source>
</evidence>
<protein>
    <submittedName>
        <fullName evidence="3">Short-chain dehydrogenase</fullName>
    </submittedName>
</protein>
<proteinExistence type="inferred from homology"/>
<gene>
    <name evidence="3" type="ORF">C2L80_07065</name>
</gene>
<evidence type="ECO:0000256" key="1">
    <source>
        <dbReference type="ARBA" id="ARBA00006484"/>
    </source>
</evidence>
<dbReference type="PANTHER" id="PTHR24321:SF8">
    <property type="entry name" value="ESTRADIOL 17-BETA-DEHYDROGENASE 8-RELATED"/>
    <property type="match status" value="1"/>
</dbReference>
<comment type="similarity">
    <text evidence="1">Belongs to the short-chain dehydrogenases/reductases (SDR) family.</text>
</comment>
<dbReference type="Proteomes" id="UP000236488">
    <property type="component" value="Unassembled WGS sequence"/>
</dbReference>
<keyword evidence="4" id="KW-1185">Reference proteome</keyword>
<dbReference type="PANTHER" id="PTHR24321">
    <property type="entry name" value="DEHYDROGENASES, SHORT CHAIN"/>
    <property type="match status" value="1"/>
</dbReference>
<dbReference type="Pfam" id="PF13561">
    <property type="entry name" value="adh_short_C2"/>
    <property type="match status" value="1"/>
</dbReference>
<dbReference type="GO" id="GO:0016491">
    <property type="term" value="F:oxidoreductase activity"/>
    <property type="evidence" value="ECO:0007669"/>
    <property type="project" value="UniProtKB-KW"/>
</dbReference>
<dbReference type="RefSeq" id="WP_092197334.1">
    <property type="nucleotide sequence ID" value="NZ_PPEL01000035.1"/>
</dbReference>
<accession>A0A2K2U516</accession>
<dbReference type="Gene3D" id="3.40.50.720">
    <property type="entry name" value="NAD(P)-binding Rossmann-like Domain"/>
    <property type="match status" value="1"/>
</dbReference>
<dbReference type="Pfam" id="PF00106">
    <property type="entry name" value="adh_short"/>
    <property type="match status" value="1"/>
</dbReference>
<dbReference type="EMBL" id="PPEL01000035">
    <property type="protein sequence ID" value="PNV65332.1"/>
    <property type="molecule type" value="Genomic_DNA"/>
</dbReference>
<dbReference type="InterPro" id="IPR036291">
    <property type="entry name" value="NAD(P)-bd_dom_sf"/>
</dbReference>